<evidence type="ECO:0000256" key="6">
    <source>
        <dbReference type="ARBA" id="ARBA00022771"/>
    </source>
</evidence>
<feature type="compositionally biased region" description="Low complexity" evidence="10">
    <location>
        <begin position="185"/>
        <end position="202"/>
    </location>
</feature>
<name>A0A2P2KX55_RHIMU</name>
<evidence type="ECO:0000256" key="10">
    <source>
        <dbReference type="SAM" id="MobiDB-lite"/>
    </source>
</evidence>
<evidence type="ECO:0000256" key="4">
    <source>
        <dbReference type="ARBA" id="ARBA00022679"/>
    </source>
</evidence>
<dbReference type="GO" id="GO:0008270">
    <property type="term" value="F:zinc ion binding"/>
    <property type="evidence" value="ECO:0007669"/>
    <property type="project" value="UniProtKB-KW"/>
</dbReference>
<dbReference type="EMBL" id="GGEC01029821">
    <property type="protein sequence ID" value="MBX10305.1"/>
    <property type="molecule type" value="Transcribed_RNA"/>
</dbReference>
<comment type="pathway">
    <text evidence="2">Protein modification; protein ubiquitination.</text>
</comment>
<evidence type="ECO:0000256" key="7">
    <source>
        <dbReference type="ARBA" id="ARBA00022786"/>
    </source>
</evidence>
<dbReference type="SUPFAM" id="SSF57850">
    <property type="entry name" value="RING/U-box"/>
    <property type="match status" value="1"/>
</dbReference>
<keyword evidence="5" id="KW-0479">Metal-binding</keyword>
<feature type="compositionally biased region" description="Polar residues" evidence="10">
    <location>
        <begin position="300"/>
        <end position="311"/>
    </location>
</feature>
<evidence type="ECO:0000259" key="11">
    <source>
        <dbReference type="PROSITE" id="PS50089"/>
    </source>
</evidence>
<dbReference type="InterPro" id="IPR045191">
    <property type="entry name" value="MBR1/2-like"/>
</dbReference>
<feature type="domain" description="RING-type" evidence="11">
    <location>
        <begin position="686"/>
        <end position="727"/>
    </location>
</feature>
<feature type="compositionally biased region" description="Polar residues" evidence="10">
    <location>
        <begin position="346"/>
        <end position="378"/>
    </location>
</feature>
<feature type="region of interest" description="Disordered" evidence="10">
    <location>
        <begin position="344"/>
        <end position="386"/>
    </location>
</feature>
<dbReference type="GO" id="GO:0061630">
    <property type="term" value="F:ubiquitin protein ligase activity"/>
    <property type="evidence" value="ECO:0007669"/>
    <property type="project" value="UniProtKB-EC"/>
</dbReference>
<dbReference type="InterPro" id="IPR013083">
    <property type="entry name" value="Znf_RING/FYVE/PHD"/>
</dbReference>
<dbReference type="PANTHER" id="PTHR22937:SF224">
    <property type="entry name" value="E3 UBIQUITIN-PROTEIN LIGASE MBR1-RELATED"/>
    <property type="match status" value="1"/>
</dbReference>
<organism evidence="12">
    <name type="scientific">Rhizophora mucronata</name>
    <name type="common">Asiatic mangrove</name>
    <dbReference type="NCBI Taxonomy" id="61149"/>
    <lineage>
        <taxon>Eukaryota</taxon>
        <taxon>Viridiplantae</taxon>
        <taxon>Streptophyta</taxon>
        <taxon>Embryophyta</taxon>
        <taxon>Tracheophyta</taxon>
        <taxon>Spermatophyta</taxon>
        <taxon>Magnoliopsida</taxon>
        <taxon>eudicotyledons</taxon>
        <taxon>Gunneridae</taxon>
        <taxon>Pentapetalae</taxon>
        <taxon>rosids</taxon>
        <taxon>fabids</taxon>
        <taxon>Malpighiales</taxon>
        <taxon>Rhizophoraceae</taxon>
        <taxon>Rhizophora</taxon>
    </lineage>
</organism>
<reference evidence="12" key="1">
    <citation type="submission" date="2018-02" db="EMBL/GenBank/DDBJ databases">
        <title>Rhizophora mucronata_Transcriptome.</title>
        <authorList>
            <person name="Meera S.P."/>
            <person name="Sreeshan A."/>
            <person name="Augustine A."/>
        </authorList>
    </citation>
    <scope>NUCLEOTIDE SEQUENCE</scope>
    <source>
        <tissue evidence="12">Leaf</tissue>
    </source>
</reference>
<feature type="compositionally biased region" description="Polar residues" evidence="10">
    <location>
        <begin position="538"/>
        <end position="552"/>
    </location>
</feature>
<feature type="region of interest" description="Disordered" evidence="10">
    <location>
        <begin position="231"/>
        <end position="311"/>
    </location>
</feature>
<feature type="compositionally biased region" description="Polar residues" evidence="10">
    <location>
        <begin position="246"/>
        <end position="267"/>
    </location>
</feature>
<evidence type="ECO:0000256" key="2">
    <source>
        <dbReference type="ARBA" id="ARBA00004906"/>
    </source>
</evidence>
<dbReference type="AlphaFoldDB" id="A0A2P2KX55"/>
<dbReference type="EC" id="2.3.2.27" evidence="3"/>
<protein>
    <recommendedName>
        <fullName evidence="3">RING-type E3 ubiquitin transferase</fullName>
        <ecNumber evidence="3">2.3.2.27</ecNumber>
    </recommendedName>
</protein>
<dbReference type="PANTHER" id="PTHR22937">
    <property type="entry name" value="E3 UBIQUITIN-PROTEIN LIGASE RNF165"/>
    <property type="match status" value="1"/>
</dbReference>
<comment type="catalytic activity">
    <reaction evidence="1">
        <text>S-ubiquitinyl-[E2 ubiquitin-conjugating enzyme]-L-cysteine + [acceptor protein]-L-lysine = [E2 ubiquitin-conjugating enzyme]-L-cysteine + N(6)-ubiquitinyl-[acceptor protein]-L-lysine.</text>
        <dbReference type="EC" id="2.3.2.27"/>
    </reaction>
</comment>
<dbReference type="PROSITE" id="PS50089">
    <property type="entry name" value="ZF_RING_2"/>
    <property type="match status" value="1"/>
</dbReference>
<dbReference type="FunFam" id="3.30.40.10:FF:000309">
    <property type="entry name" value="E3 ubiquitin-protein ligase MBR2"/>
    <property type="match status" value="1"/>
</dbReference>
<dbReference type="Pfam" id="PF13639">
    <property type="entry name" value="zf-RING_2"/>
    <property type="match status" value="1"/>
</dbReference>
<feature type="region of interest" description="Disordered" evidence="10">
    <location>
        <begin position="148"/>
        <end position="217"/>
    </location>
</feature>
<dbReference type="Gene3D" id="3.30.40.10">
    <property type="entry name" value="Zinc/RING finger domain, C3HC4 (zinc finger)"/>
    <property type="match status" value="1"/>
</dbReference>
<keyword evidence="4" id="KW-0808">Transferase</keyword>
<feature type="compositionally biased region" description="Low complexity" evidence="10">
    <location>
        <begin position="231"/>
        <end position="245"/>
    </location>
</feature>
<proteinExistence type="predicted"/>
<feature type="compositionally biased region" description="Low complexity" evidence="10">
    <location>
        <begin position="527"/>
        <end position="537"/>
    </location>
</feature>
<feature type="compositionally biased region" description="Low complexity" evidence="10">
    <location>
        <begin position="467"/>
        <end position="481"/>
    </location>
</feature>
<accession>A0A2P2KX55</accession>
<dbReference type="GO" id="GO:0043161">
    <property type="term" value="P:proteasome-mediated ubiquitin-dependent protein catabolic process"/>
    <property type="evidence" value="ECO:0007669"/>
    <property type="project" value="UniProtKB-ARBA"/>
</dbReference>
<feature type="compositionally biased region" description="Polar residues" evidence="10">
    <location>
        <begin position="454"/>
        <end position="466"/>
    </location>
</feature>
<dbReference type="GO" id="GO:0010228">
    <property type="term" value="P:vegetative to reproductive phase transition of meristem"/>
    <property type="evidence" value="ECO:0007669"/>
    <property type="project" value="UniProtKB-ARBA"/>
</dbReference>
<dbReference type="SMART" id="SM00184">
    <property type="entry name" value="RING"/>
    <property type="match status" value="1"/>
</dbReference>
<evidence type="ECO:0000313" key="12">
    <source>
        <dbReference type="EMBL" id="MBX10305.1"/>
    </source>
</evidence>
<feature type="compositionally biased region" description="Polar residues" evidence="10">
    <location>
        <begin position="276"/>
        <end position="288"/>
    </location>
</feature>
<feature type="region of interest" description="Disordered" evidence="10">
    <location>
        <begin position="454"/>
        <end position="503"/>
    </location>
</feature>
<keyword evidence="8" id="KW-0862">Zinc</keyword>
<evidence type="ECO:0000256" key="3">
    <source>
        <dbReference type="ARBA" id="ARBA00012483"/>
    </source>
</evidence>
<dbReference type="InterPro" id="IPR001841">
    <property type="entry name" value="Znf_RING"/>
</dbReference>
<evidence type="ECO:0000256" key="1">
    <source>
        <dbReference type="ARBA" id="ARBA00000900"/>
    </source>
</evidence>
<evidence type="ECO:0000256" key="5">
    <source>
        <dbReference type="ARBA" id="ARBA00022723"/>
    </source>
</evidence>
<sequence length="733" mass="78843">MQRQRGAANSFSEVINIDQGFVLNNAGMNQQTSLNNMLNPVENRLTNNTASSGEASCLNAINHGVQSFSDWNAGESSSSFSPENQVNDDRIEMEERWPAPRSPERHLMHSNVSNLLFPGRANIGLSGDEVTSAGLILHGSSSHHAPPSLNSNAAYVGDSGNSHHPGALLTSNHFHSAGKEIEQASPSSVSSDDVGNSSGTSGYMLEDGNGGPSSSLGGWGLSCKRKALEGASSSSGHVHPGGSSSYLPQAENSSWHTGPTHHNTSSGLCLPMSLRDSPSISSPGQVNPRSGFGSRRVHSGSDTIPSSSVTGNVDHLRFFGRRINPGQQQEPLTFNLSIAAGPRRSTVWSTHQPPRSVQPSDSLELRSTPTDSNSSAAQGQPHAVHASTLSRNVHPLPWTGASNLRAGNPSSSLIPGERVAALRGEVNIGSIPRNNVEHPMFVPPAEMRNTAQDSRGWSVATGNTNASGSVPSSRIGPSSSIHPVPAPSWLTHHEPTTQNQQRSTEIAPWSLFPLMDSESGSHSDHFPSPSSGPSASSQETLMSSASISQGHSQPFPRSAFFMDGRVDDALGMPRSLRALAADIEGRHRLISEIRQVLNAMRRGENLRVEDYMLFDPFIYHGMSEMHDRHRDLRLDVDNMSYEELLALEERIGDVSTGLSEETILRLMKQKKYTAVTTESPSDVEPCCICQEGYTDGDDLGILDCGHDFHADCIRQWLTHKNLCPICKMTALPT</sequence>
<keyword evidence="6 9" id="KW-0863">Zinc-finger</keyword>
<keyword evidence="7" id="KW-0833">Ubl conjugation pathway</keyword>
<evidence type="ECO:0000256" key="9">
    <source>
        <dbReference type="PROSITE-ProRule" id="PRU00175"/>
    </source>
</evidence>
<evidence type="ECO:0000256" key="8">
    <source>
        <dbReference type="ARBA" id="ARBA00022833"/>
    </source>
</evidence>
<feature type="region of interest" description="Disordered" evidence="10">
    <location>
        <begin position="517"/>
        <end position="553"/>
    </location>
</feature>